<dbReference type="PANTHER" id="PTHR12867:SF6">
    <property type="entry name" value="N-ACETYLGLUCOSAMINYLDIPHOSPHODOLICHOL N-ACETYLGLUCOSAMINYLTRANSFERASE"/>
    <property type="match status" value="1"/>
</dbReference>
<comment type="subcellular location">
    <subcellularLocation>
        <location evidence="1 12">Endoplasmic reticulum</location>
    </subcellularLocation>
</comment>
<evidence type="ECO:0000256" key="5">
    <source>
        <dbReference type="ARBA" id="ARBA00017468"/>
    </source>
</evidence>
<evidence type="ECO:0000256" key="11">
    <source>
        <dbReference type="ARBA" id="ARBA00048184"/>
    </source>
</evidence>
<dbReference type="OrthoDB" id="20273at2759"/>
<reference evidence="14" key="1">
    <citation type="submission" date="2011-01" db="EMBL/GenBank/DDBJ databases">
        <title>The Genome Sequence of Nematocida parisii strain ERTm3.</title>
        <authorList>
            <consortium name="The Broad Institute Genome Sequencing Platform"/>
            <consortium name="The Broad Institute Genome Sequencing Center for Infectious Disease"/>
            <person name="Cuomo C."/>
            <person name="Troemel E."/>
            <person name="Young S.K."/>
            <person name="Zeng Q."/>
            <person name="Gargeya S."/>
            <person name="Fitzgerald M."/>
            <person name="Haas B."/>
            <person name="Abouelleil A."/>
            <person name="Alvarado L."/>
            <person name="Arachchi H.M."/>
            <person name="Berlin A."/>
            <person name="Chapman S.B."/>
            <person name="Gearin G."/>
            <person name="Goldberg J."/>
            <person name="Griggs A."/>
            <person name="Gujja S."/>
            <person name="Hansen M."/>
            <person name="Heiman D."/>
            <person name="Howarth C."/>
            <person name="Larimer J."/>
            <person name="Lui A."/>
            <person name="MacDonald P.J.P."/>
            <person name="McCowen C."/>
            <person name="Montmayeur A."/>
            <person name="Murphy C."/>
            <person name="Neiman D."/>
            <person name="Pearson M."/>
            <person name="Priest M."/>
            <person name="Roberts A."/>
            <person name="Saif S."/>
            <person name="Shea T."/>
            <person name="Sisk P."/>
            <person name="Stolte C."/>
            <person name="Sykes S."/>
            <person name="Wortman J."/>
            <person name="Nusbaum C."/>
            <person name="Birren B."/>
        </authorList>
    </citation>
    <scope>NUCLEOTIDE SEQUENCE</scope>
    <source>
        <strain evidence="14">ERTm3</strain>
    </source>
</reference>
<accession>I3EFI0</accession>
<dbReference type="GO" id="GO:0004577">
    <property type="term" value="F:N-acetylglucosaminyldiphosphodolichol N-acetylglucosaminyltransferase activity"/>
    <property type="evidence" value="ECO:0007669"/>
    <property type="project" value="UniProtKB-EC"/>
</dbReference>
<dbReference type="GO" id="GO:0006488">
    <property type="term" value="P:dolichol-linked oligosaccharide biosynthetic process"/>
    <property type="evidence" value="ECO:0007669"/>
    <property type="project" value="InterPro"/>
</dbReference>
<evidence type="ECO:0000313" key="14">
    <source>
        <dbReference type="EMBL" id="EIJ87977.1"/>
    </source>
</evidence>
<keyword evidence="6 12" id="KW-0328">Glycosyltransferase</keyword>
<dbReference type="OMA" id="YNEIVIQ"/>
<dbReference type="VEuPathDB" id="MicrosporidiaDB:NEQG_02049"/>
<comment type="similarity">
    <text evidence="2 12">Belongs to the glycosyltransferase 28 family.</text>
</comment>
<organism evidence="14 15">
    <name type="scientific">Nematocida parisii (strain ERTm3)</name>
    <name type="common">Nematode killer fungus</name>
    <dbReference type="NCBI Taxonomy" id="935791"/>
    <lineage>
        <taxon>Eukaryota</taxon>
        <taxon>Fungi</taxon>
        <taxon>Fungi incertae sedis</taxon>
        <taxon>Microsporidia</taxon>
        <taxon>Nematocida</taxon>
    </lineage>
</organism>
<evidence type="ECO:0000259" key="13">
    <source>
        <dbReference type="Pfam" id="PF04101"/>
    </source>
</evidence>
<protein>
    <recommendedName>
        <fullName evidence="5 12">UDP-N-acetylglucosamine transferase subunit ALG13</fullName>
        <ecNumber evidence="4 12">2.4.1.141</ecNumber>
    </recommendedName>
    <alternativeName>
        <fullName evidence="10 12">Asparagine-linked glycosylation protein 13</fullName>
    </alternativeName>
</protein>
<name>I3EFI0_NEMP3</name>
<keyword evidence="8 12" id="KW-0256">Endoplasmic reticulum</keyword>
<feature type="domain" description="Glycosyl transferase family 28 C-terminal" evidence="13">
    <location>
        <begin position="3"/>
        <end position="142"/>
    </location>
</feature>
<proteinExistence type="inferred from homology"/>
<evidence type="ECO:0000256" key="8">
    <source>
        <dbReference type="ARBA" id="ARBA00022824"/>
    </source>
</evidence>
<dbReference type="FunCoup" id="I3EFI0">
    <property type="interactions" value="29"/>
</dbReference>
<gene>
    <name evidence="12" type="primary">ALG13</name>
    <name evidence="14" type="ORF">NEQG_02049</name>
</gene>
<dbReference type="SUPFAM" id="SSF53756">
    <property type="entry name" value="UDP-Glycosyltransferase/glycogen phosphorylase"/>
    <property type="match status" value="1"/>
</dbReference>
<evidence type="ECO:0000256" key="12">
    <source>
        <dbReference type="RuleBase" id="RU362128"/>
    </source>
</evidence>
<sequence>MKLVITTGTFGFNALIDEIVYSLDIISKKYNEIVIQYGKSEPDSLKSLDIHNKTSIHLTKTAYYTSFTEFIRGADLVITHAGTGTILSLLTHSVPFIVVPNESLSNNHQKEYTDALASAVIVSDIKRITENILKENRQSHTLNVSSSLWANHFIPLL</sequence>
<dbReference type="InParanoid" id="I3EFI0"/>
<evidence type="ECO:0000256" key="7">
    <source>
        <dbReference type="ARBA" id="ARBA00022679"/>
    </source>
</evidence>
<evidence type="ECO:0000256" key="3">
    <source>
        <dbReference type="ARBA" id="ARBA00011198"/>
    </source>
</evidence>
<evidence type="ECO:0000256" key="9">
    <source>
        <dbReference type="ARBA" id="ARBA00024804"/>
    </source>
</evidence>
<keyword evidence="15" id="KW-1185">Reference proteome</keyword>
<dbReference type="STRING" id="935791.I3EFI0"/>
<dbReference type="Gene3D" id="3.40.50.2000">
    <property type="entry name" value="Glycogen Phosphorylase B"/>
    <property type="match status" value="1"/>
</dbReference>
<dbReference type="AlphaFoldDB" id="I3EFI0"/>
<comment type="catalytic activity">
    <reaction evidence="11">
        <text>an N-acetyl-alpha-D-glucosaminyl-diphospho-di-trans,poly-cis-dolichol + UDP-N-acetyl-alpha-D-glucosamine = an N,N'-diacetylchitobiosyl-diphospho-di-trans,poly-cis-dolichol + UDP + H(+)</text>
        <dbReference type="Rhea" id="RHEA:23380"/>
        <dbReference type="Rhea" id="RHEA-COMP:19507"/>
        <dbReference type="Rhea" id="RHEA-COMP:19510"/>
        <dbReference type="ChEBI" id="CHEBI:15378"/>
        <dbReference type="ChEBI" id="CHEBI:57269"/>
        <dbReference type="ChEBI" id="CHEBI:57705"/>
        <dbReference type="ChEBI" id="CHEBI:58223"/>
        <dbReference type="ChEBI" id="CHEBI:58427"/>
        <dbReference type="EC" id="2.4.1.141"/>
    </reaction>
</comment>
<dbReference type="GO" id="GO:0005783">
    <property type="term" value="C:endoplasmic reticulum"/>
    <property type="evidence" value="ECO:0007669"/>
    <property type="project" value="UniProtKB-SubCell"/>
</dbReference>
<evidence type="ECO:0000256" key="1">
    <source>
        <dbReference type="ARBA" id="ARBA00004240"/>
    </source>
</evidence>
<dbReference type="InterPro" id="IPR007235">
    <property type="entry name" value="Glyco_trans_28_C"/>
</dbReference>
<dbReference type="HOGENOM" id="CLU_085408_2_2_1"/>
<evidence type="ECO:0000256" key="4">
    <source>
        <dbReference type="ARBA" id="ARBA00012614"/>
    </source>
</evidence>
<keyword evidence="7 12" id="KW-0808">Transferase</keyword>
<evidence type="ECO:0000256" key="10">
    <source>
        <dbReference type="ARBA" id="ARBA00032061"/>
    </source>
</evidence>
<evidence type="ECO:0000256" key="2">
    <source>
        <dbReference type="ARBA" id="ARBA00006962"/>
    </source>
</evidence>
<comment type="function">
    <text evidence="9 12">Involved in protein N-glycosylation. Essential for the second step of the dolichol-linked oligosaccharide pathway.</text>
</comment>
<comment type="subunit">
    <text evidence="3 12">Heterodimer with ALG14 to form a functional enzyme.</text>
</comment>
<evidence type="ECO:0000313" key="15">
    <source>
        <dbReference type="Proteomes" id="UP000002872"/>
    </source>
</evidence>
<dbReference type="EMBL" id="GL870880">
    <property type="protein sequence ID" value="EIJ87977.1"/>
    <property type="molecule type" value="Genomic_DNA"/>
</dbReference>
<evidence type="ECO:0000256" key="6">
    <source>
        <dbReference type="ARBA" id="ARBA00022676"/>
    </source>
</evidence>
<dbReference type="Pfam" id="PF04101">
    <property type="entry name" value="Glyco_tran_28_C"/>
    <property type="match status" value="1"/>
</dbReference>
<dbReference type="Proteomes" id="UP000002872">
    <property type="component" value="Unassembled WGS sequence"/>
</dbReference>
<dbReference type="PANTHER" id="PTHR12867">
    <property type="entry name" value="GLYCOSYL TRANSFERASE-RELATED"/>
    <property type="match status" value="1"/>
</dbReference>
<dbReference type="InterPro" id="IPR039042">
    <property type="entry name" value="Alg13-like"/>
</dbReference>
<dbReference type="EC" id="2.4.1.141" evidence="4 12"/>